<feature type="domain" description="Cas12f1-like TNB" evidence="2">
    <location>
        <begin position="26"/>
        <end position="89"/>
    </location>
</feature>
<keyword evidence="1" id="KW-0238">DNA-binding</keyword>
<accession>Q97A87</accession>
<dbReference type="STRING" id="273116.gene:9381715"/>
<dbReference type="PaxDb" id="273116-14325140"/>
<dbReference type="AlphaFoldDB" id="Q97A87"/>
<proteinExistence type="predicted"/>
<dbReference type="DNASU" id="1442009"/>
<dbReference type="RefSeq" id="WP_010917161.1">
    <property type="nucleotide sequence ID" value="NC_002689.2"/>
</dbReference>
<dbReference type="SMR" id="Q97A87"/>
<gene>
    <name evidence="3" type="ORF">TVG0952253</name>
</gene>
<evidence type="ECO:0000313" key="4">
    <source>
        <dbReference type="Proteomes" id="UP000001017"/>
    </source>
</evidence>
<reference evidence="3 4" key="2">
    <citation type="journal article" date="2000" name="Proc. Natl. Acad. Sci. U.S.A.">
        <title>Archaeal adaptation to higher temperatures revealed by genomic sequence of Thermoplasma volcanium.</title>
        <authorList>
            <person name="Kawashima T."/>
            <person name="Amano N."/>
            <person name="Koike H."/>
            <person name="Makino S."/>
            <person name="Higuchi S."/>
            <person name="Kawashima-Ohya Y."/>
            <person name="Watanabe K."/>
            <person name="Yamazaki M."/>
            <person name="Kanehori K."/>
            <person name="Kawamoto T."/>
            <person name="Nunoshiba T."/>
            <person name="Yamamoto Y."/>
            <person name="Aramaki H."/>
            <person name="Makino K."/>
            <person name="Suzuki M."/>
        </authorList>
    </citation>
    <scope>NUCLEOTIDE SEQUENCE [LARGE SCALE GENOMIC DNA]</scope>
    <source>
        <strain evidence="4">ATCC 51530 / DSM 4299 / JCM 9571 / NBRC 15438 / GSS1</strain>
    </source>
</reference>
<dbReference type="KEGG" id="tvo:TVG0952253"/>
<dbReference type="eggNOG" id="arCOG00679">
    <property type="taxonomic scope" value="Archaea"/>
</dbReference>
<name>Q97A87_THEVO</name>
<dbReference type="Pfam" id="PF07282">
    <property type="entry name" value="Cas12f1-like_TNB"/>
    <property type="match status" value="1"/>
</dbReference>
<protein>
    <recommendedName>
        <fullName evidence="2">Cas12f1-like TNB domain-containing protein</fullName>
    </recommendedName>
</protein>
<dbReference type="Proteomes" id="UP000001017">
    <property type="component" value="Chromosome"/>
</dbReference>
<dbReference type="GO" id="GO:0003677">
    <property type="term" value="F:DNA binding"/>
    <property type="evidence" value="ECO:0007669"/>
    <property type="project" value="UniProtKB-KW"/>
</dbReference>
<dbReference type="NCBIfam" id="TIGR01766">
    <property type="entry name" value="IS200/IS605 family accessory protein TnpB-like domain"/>
    <property type="match status" value="1"/>
</dbReference>
<evidence type="ECO:0000313" key="3">
    <source>
        <dbReference type="EMBL" id="BAB60065.1"/>
    </source>
</evidence>
<keyword evidence="4" id="KW-1185">Reference proteome</keyword>
<reference evidence="3 4" key="1">
    <citation type="journal article" date="1999" name="Proc. Jpn. Acad.">
        <title>Determination of the complete genomic DNA sequence of Thermoplasma volvanium GSS1.</title>
        <authorList>
            <person name="Kawashima T."/>
            <person name="Yamamoto Y."/>
            <person name="Aramaki H."/>
            <person name="Nunoshiba T."/>
            <person name="Kawamoto T."/>
            <person name="Watanabe K."/>
            <person name="Yamazaki M."/>
            <person name="Kanehori K."/>
            <person name="Amano N."/>
            <person name="Ohya Y."/>
            <person name="Makino K."/>
            <person name="Suzuki M."/>
        </authorList>
    </citation>
    <scope>NUCLEOTIDE SEQUENCE [LARGE SCALE GENOMIC DNA]</scope>
    <source>
        <strain evidence="4">ATCC 51530 / DSM 4299 / JCM 9571 / NBRC 15438 / GSS1</strain>
    </source>
</reference>
<sequence>MGPAKKKKKGKEKKFRRELGSWSAVELEKFIEYKAEDAGKKVIYINPKYSPQKCSRCGYVSKENRHDSVFKCKNCGFELNADLNASRNIEVIRVSEYFRLLSASQSLLFNETPLTGGAGDQRQAPKL</sequence>
<dbReference type="GeneID" id="71201322"/>
<organism evidence="3 4">
    <name type="scientific">Thermoplasma volcanium (strain ATCC 51530 / DSM 4299 / JCM 9571 / NBRC 15438 / GSS1)</name>
    <dbReference type="NCBI Taxonomy" id="273116"/>
    <lineage>
        <taxon>Archaea</taxon>
        <taxon>Methanobacteriati</taxon>
        <taxon>Thermoplasmatota</taxon>
        <taxon>Thermoplasmata</taxon>
        <taxon>Thermoplasmatales</taxon>
        <taxon>Thermoplasmataceae</taxon>
        <taxon>Thermoplasma</taxon>
    </lineage>
</organism>
<evidence type="ECO:0000256" key="1">
    <source>
        <dbReference type="ARBA" id="ARBA00023125"/>
    </source>
</evidence>
<dbReference type="HOGENOM" id="CLU_1965683_0_0_2"/>
<dbReference type="InterPro" id="IPR010095">
    <property type="entry name" value="Cas12f1-like_TNB"/>
</dbReference>
<evidence type="ECO:0000259" key="2">
    <source>
        <dbReference type="Pfam" id="PF07282"/>
    </source>
</evidence>
<dbReference type="PhylomeDB" id="Q97A87"/>
<dbReference type="EMBL" id="BA000011">
    <property type="protein sequence ID" value="BAB60065.1"/>
    <property type="molecule type" value="Genomic_DNA"/>
</dbReference>